<name>A0ABT4TVL1_9ACTN</name>
<dbReference type="EMBL" id="JAQFWP010000101">
    <property type="protein sequence ID" value="MDA2808739.1"/>
    <property type="molecule type" value="Genomic_DNA"/>
</dbReference>
<feature type="signal peptide" evidence="1">
    <location>
        <begin position="1"/>
        <end position="29"/>
    </location>
</feature>
<sequence>MRMPRIARWAVAIAAPAMALSLVSAPAAAAEEAPETQIVDITPMVMAALDEEGGSSVDASPVAAAADLYEASPRNAFNVSTAAKARLDGFTLQVRQGLVTRNAANDVEIAWARVTSGNDDGDVLVIIVYDGHTRVANDGTRTDGTTTYTNGFQIKSGYRYKACISESSVGCDNSITKGY</sequence>
<keyword evidence="3" id="KW-1185">Reference proteome</keyword>
<organism evidence="2 3">
    <name type="scientific">Nocardiopsis suaedae</name>
    <dbReference type="NCBI Taxonomy" id="3018444"/>
    <lineage>
        <taxon>Bacteria</taxon>
        <taxon>Bacillati</taxon>
        <taxon>Actinomycetota</taxon>
        <taxon>Actinomycetes</taxon>
        <taxon>Streptosporangiales</taxon>
        <taxon>Nocardiopsidaceae</taxon>
        <taxon>Nocardiopsis</taxon>
    </lineage>
</organism>
<reference evidence="2" key="1">
    <citation type="submission" date="2023-01" db="EMBL/GenBank/DDBJ databases">
        <title>Draft genome sequence of Nocardiopsis sp. LSu2-4 isolated from halophytes.</title>
        <authorList>
            <person name="Duangmal K."/>
            <person name="Chantavorakit T."/>
        </authorList>
    </citation>
    <scope>NUCLEOTIDE SEQUENCE</scope>
    <source>
        <strain evidence="2">LSu2-4</strain>
    </source>
</reference>
<gene>
    <name evidence="2" type="ORF">O4U47_29810</name>
</gene>
<keyword evidence="1" id="KW-0732">Signal</keyword>
<comment type="caution">
    <text evidence="2">The sequence shown here is derived from an EMBL/GenBank/DDBJ whole genome shotgun (WGS) entry which is preliminary data.</text>
</comment>
<evidence type="ECO:0000313" key="3">
    <source>
        <dbReference type="Proteomes" id="UP001165685"/>
    </source>
</evidence>
<evidence type="ECO:0000256" key="1">
    <source>
        <dbReference type="SAM" id="SignalP"/>
    </source>
</evidence>
<evidence type="ECO:0000313" key="2">
    <source>
        <dbReference type="EMBL" id="MDA2808739.1"/>
    </source>
</evidence>
<protein>
    <submittedName>
        <fullName evidence="2">Uncharacterized protein</fullName>
    </submittedName>
</protein>
<feature type="chain" id="PRO_5045917589" evidence="1">
    <location>
        <begin position="30"/>
        <end position="179"/>
    </location>
</feature>
<accession>A0ABT4TVL1</accession>
<dbReference type="Proteomes" id="UP001165685">
    <property type="component" value="Unassembled WGS sequence"/>
</dbReference>
<proteinExistence type="predicted"/>
<dbReference type="RefSeq" id="WP_270681327.1">
    <property type="nucleotide sequence ID" value="NZ_JAQFWP010000101.1"/>
</dbReference>